<evidence type="ECO:0000259" key="5">
    <source>
        <dbReference type="PROSITE" id="PS50977"/>
    </source>
</evidence>
<dbReference type="PROSITE" id="PS50977">
    <property type="entry name" value="HTH_TETR_2"/>
    <property type="match status" value="1"/>
</dbReference>
<dbReference type="InterPro" id="IPR001647">
    <property type="entry name" value="HTH_TetR"/>
</dbReference>
<keyword evidence="2 4" id="KW-0238">DNA-binding</keyword>
<dbReference type="Pfam" id="PF00440">
    <property type="entry name" value="TetR_N"/>
    <property type="match status" value="1"/>
</dbReference>
<dbReference type="RefSeq" id="WP_131830360.1">
    <property type="nucleotide sequence ID" value="NZ_MIJD01000010.1"/>
</dbReference>
<dbReference type="PANTHER" id="PTHR30055">
    <property type="entry name" value="HTH-TYPE TRANSCRIPTIONAL REGULATOR RUTR"/>
    <property type="match status" value="1"/>
</dbReference>
<protein>
    <submittedName>
        <fullName evidence="6">TetR family transcriptional regulator</fullName>
    </submittedName>
</protein>
<gene>
    <name evidence="6" type="ORF">BV510_02055</name>
</gene>
<dbReference type="Proteomes" id="UP000191039">
    <property type="component" value="Unassembled WGS sequence"/>
</dbReference>
<reference evidence="6 7" key="1">
    <citation type="submission" date="2016-09" db="EMBL/GenBank/DDBJ databases">
        <title>genome sequences of unsequenced Mycobacteria.</title>
        <authorList>
            <person name="Greninger A.L."/>
            <person name="Jerome K.R."/>
            <person name="Mcnair B."/>
            <person name="Wallis C."/>
            <person name="Fang F."/>
        </authorList>
    </citation>
    <scope>NUCLEOTIDE SEQUENCE [LARGE SCALE GENOMIC DNA]</scope>
    <source>
        <strain evidence="6 7">BM1</strain>
    </source>
</reference>
<dbReference type="GO" id="GO:0000976">
    <property type="term" value="F:transcription cis-regulatory region binding"/>
    <property type="evidence" value="ECO:0007669"/>
    <property type="project" value="TreeGrafter"/>
</dbReference>
<evidence type="ECO:0000256" key="4">
    <source>
        <dbReference type="PROSITE-ProRule" id="PRU00335"/>
    </source>
</evidence>
<dbReference type="AlphaFoldDB" id="A0A1T3WPZ6"/>
<sequence>MSGNPSKAEVDPPERILRAAAEILAADGREAVSTRAVSARANVQSPTIYRHFGDMRQLLDAAASRSLADYLATKRSRPHTDDPVEDLRTGWNTHVEFGLRNPHVYTVLYGDPRPGATPQGVAEGEAILLGLVRRIA</sequence>
<dbReference type="PRINTS" id="PR00455">
    <property type="entry name" value="HTHTETR"/>
</dbReference>
<feature type="DNA-binding region" description="H-T-H motif" evidence="4">
    <location>
        <begin position="33"/>
        <end position="52"/>
    </location>
</feature>
<evidence type="ECO:0000256" key="2">
    <source>
        <dbReference type="ARBA" id="ARBA00023125"/>
    </source>
</evidence>
<dbReference type="PANTHER" id="PTHR30055:SF234">
    <property type="entry name" value="HTH-TYPE TRANSCRIPTIONAL REGULATOR BETI"/>
    <property type="match status" value="1"/>
</dbReference>
<dbReference type="GO" id="GO:0003700">
    <property type="term" value="F:DNA-binding transcription factor activity"/>
    <property type="evidence" value="ECO:0007669"/>
    <property type="project" value="TreeGrafter"/>
</dbReference>
<proteinExistence type="predicted"/>
<name>A0A1T3WPZ6_9MYCO</name>
<comment type="caution">
    <text evidence="6">The sequence shown here is derived from an EMBL/GenBank/DDBJ whole genome shotgun (WGS) entry which is preliminary data.</text>
</comment>
<evidence type="ECO:0000313" key="7">
    <source>
        <dbReference type="Proteomes" id="UP000191039"/>
    </source>
</evidence>
<dbReference type="SUPFAM" id="SSF46689">
    <property type="entry name" value="Homeodomain-like"/>
    <property type="match status" value="1"/>
</dbReference>
<keyword evidence="3" id="KW-0804">Transcription</keyword>
<dbReference type="InterPro" id="IPR009057">
    <property type="entry name" value="Homeodomain-like_sf"/>
</dbReference>
<feature type="domain" description="HTH tetR-type" evidence="5">
    <location>
        <begin position="10"/>
        <end position="70"/>
    </location>
</feature>
<feature type="non-terminal residue" evidence="6">
    <location>
        <position position="136"/>
    </location>
</feature>
<organism evidence="6 7">
    <name type="scientific">Mycolicibacterium diernhoferi</name>
    <dbReference type="NCBI Taxonomy" id="1801"/>
    <lineage>
        <taxon>Bacteria</taxon>
        <taxon>Bacillati</taxon>
        <taxon>Actinomycetota</taxon>
        <taxon>Actinomycetes</taxon>
        <taxon>Mycobacteriales</taxon>
        <taxon>Mycobacteriaceae</taxon>
        <taxon>Mycolicibacterium</taxon>
    </lineage>
</organism>
<evidence type="ECO:0000313" key="6">
    <source>
        <dbReference type="EMBL" id="OPE56050.1"/>
    </source>
</evidence>
<evidence type="ECO:0000256" key="3">
    <source>
        <dbReference type="ARBA" id="ARBA00023163"/>
    </source>
</evidence>
<dbReference type="InterPro" id="IPR050109">
    <property type="entry name" value="HTH-type_TetR-like_transc_reg"/>
</dbReference>
<dbReference type="EMBL" id="MIJD01000010">
    <property type="protein sequence ID" value="OPE56050.1"/>
    <property type="molecule type" value="Genomic_DNA"/>
</dbReference>
<accession>A0A1T3WPZ6</accession>
<dbReference type="Gene3D" id="1.10.357.10">
    <property type="entry name" value="Tetracycline Repressor, domain 2"/>
    <property type="match status" value="1"/>
</dbReference>
<evidence type="ECO:0000256" key="1">
    <source>
        <dbReference type="ARBA" id="ARBA00023015"/>
    </source>
</evidence>
<keyword evidence="1" id="KW-0805">Transcription regulation</keyword>